<keyword evidence="4 7" id="KW-0694">RNA-binding</keyword>
<reference evidence="8 9" key="1">
    <citation type="submission" date="2014-04" db="EMBL/GenBank/DDBJ databases">
        <authorList>
            <consortium name="DOE Joint Genome Institute"/>
            <person name="Kuo A."/>
            <person name="Martino E."/>
            <person name="Perotto S."/>
            <person name="Kohler A."/>
            <person name="Nagy L.G."/>
            <person name="Floudas D."/>
            <person name="Copeland A."/>
            <person name="Barry K.W."/>
            <person name="Cichocki N."/>
            <person name="Veneault-Fourrey C."/>
            <person name="LaButti K."/>
            <person name="Lindquist E.A."/>
            <person name="Lipzen A."/>
            <person name="Lundell T."/>
            <person name="Morin E."/>
            <person name="Murat C."/>
            <person name="Sun H."/>
            <person name="Tunlid A."/>
            <person name="Henrissat B."/>
            <person name="Grigoriev I.V."/>
            <person name="Hibbett D.S."/>
            <person name="Martin F."/>
            <person name="Nordberg H.P."/>
            <person name="Cantor M.N."/>
            <person name="Hua S.X."/>
        </authorList>
    </citation>
    <scope>NUCLEOTIDE SEQUENCE [LARGE SCALE GENOMIC DNA]</scope>
    <source>
        <strain evidence="8 9">Zn</strain>
    </source>
</reference>
<reference evidence="9" key="2">
    <citation type="submission" date="2015-01" db="EMBL/GenBank/DDBJ databases">
        <title>Evolutionary Origins and Diversification of the Mycorrhizal Mutualists.</title>
        <authorList>
            <consortium name="DOE Joint Genome Institute"/>
            <consortium name="Mycorrhizal Genomics Consortium"/>
            <person name="Kohler A."/>
            <person name="Kuo A."/>
            <person name="Nagy L.G."/>
            <person name="Floudas D."/>
            <person name="Copeland A."/>
            <person name="Barry K.W."/>
            <person name="Cichocki N."/>
            <person name="Veneault-Fourrey C."/>
            <person name="LaButti K."/>
            <person name="Lindquist E.A."/>
            <person name="Lipzen A."/>
            <person name="Lundell T."/>
            <person name="Morin E."/>
            <person name="Murat C."/>
            <person name="Riley R."/>
            <person name="Ohm R."/>
            <person name="Sun H."/>
            <person name="Tunlid A."/>
            <person name="Henrissat B."/>
            <person name="Grigoriev I.V."/>
            <person name="Hibbett D.S."/>
            <person name="Martin F."/>
        </authorList>
    </citation>
    <scope>NUCLEOTIDE SEQUENCE [LARGE SCALE GENOMIC DNA]</scope>
    <source>
        <strain evidence="9">Zn</strain>
    </source>
</reference>
<gene>
    <name evidence="8" type="ORF">OIDMADRAFT_19029</name>
</gene>
<evidence type="ECO:0000256" key="5">
    <source>
        <dbReference type="ARBA" id="ARBA00023135"/>
    </source>
</evidence>
<evidence type="ECO:0000256" key="7">
    <source>
        <dbReference type="RuleBase" id="RU368100"/>
    </source>
</evidence>
<evidence type="ECO:0000313" key="9">
    <source>
        <dbReference type="Proteomes" id="UP000054321"/>
    </source>
</evidence>
<dbReference type="InParanoid" id="A0A0C3HF52"/>
<dbReference type="InterPro" id="IPR009018">
    <property type="entry name" value="Signal_recog_particle_SRP9/14"/>
</dbReference>
<dbReference type="Pfam" id="PF02290">
    <property type="entry name" value="SRP14"/>
    <property type="match status" value="1"/>
</dbReference>
<dbReference type="STRING" id="913774.A0A0C3HF52"/>
<dbReference type="GO" id="GO:0005786">
    <property type="term" value="C:signal recognition particle, endoplasmic reticulum targeting"/>
    <property type="evidence" value="ECO:0007669"/>
    <property type="project" value="UniProtKB-UniRule"/>
</dbReference>
<evidence type="ECO:0000256" key="4">
    <source>
        <dbReference type="ARBA" id="ARBA00022884"/>
    </source>
</evidence>
<proteinExistence type="inferred from homology"/>
<dbReference type="Proteomes" id="UP000054321">
    <property type="component" value="Unassembled WGS sequence"/>
</dbReference>
<evidence type="ECO:0000256" key="2">
    <source>
        <dbReference type="ARBA" id="ARBA00010349"/>
    </source>
</evidence>
<dbReference type="GO" id="GO:0006614">
    <property type="term" value="P:SRP-dependent cotranslational protein targeting to membrane"/>
    <property type="evidence" value="ECO:0007669"/>
    <property type="project" value="UniProtKB-UniRule"/>
</dbReference>
<evidence type="ECO:0000256" key="6">
    <source>
        <dbReference type="ARBA" id="ARBA00023274"/>
    </source>
</evidence>
<keyword evidence="3 7" id="KW-0963">Cytoplasm</keyword>
<dbReference type="HOGENOM" id="CLU_094309_1_0_1"/>
<keyword evidence="5 7" id="KW-0733">Signal recognition particle</keyword>
<dbReference type="GO" id="GO:0008312">
    <property type="term" value="F:7S RNA binding"/>
    <property type="evidence" value="ECO:0007669"/>
    <property type="project" value="UniProtKB-UniRule"/>
</dbReference>
<accession>A0A0C3HF52</accession>
<dbReference type="OrthoDB" id="19209at2759"/>
<keyword evidence="6 7" id="KW-0687">Ribonucleoprotein</keyword>
<feature type="non-terminal residue" evidence="8">
    <location>
        <position position="111"/>
    </location>
</feature>
<dbReference type="EMBL" id="KN832876">
    <property type="protein sequence ID" value="KIN00947.1"/>
    <property type="molecule type" value="Genomic_DNA"/>
</dbReference>
<evidence type="ECO:0000256" key="3">
    <source>
        <dbReference type="ARBA" id="ARBA00022490"/>
    </source>
</evidence>
<comment type="function">
    <text evidence="7">Component of the signal recognition particle (SRP) complex, a ribonucleoprotein complex that mediates the cotranslational targeting of secretory and membrane proteins to the endoplasmic reticulum (ER).</text>
</comment>
<evidence type="ECO:0000256" key="1">
    <source>
        <dbReference type="ARBA" id="ARBA00004496"/>
    </source>
</evidence>
<name>A0A0C3HF52_OIDMZ</name>
<dbReference type="InterPro" id="IPR003210">
    <property type="entry name" value="Signal_recog_particle_SRP14"/>
</dbReference>
<dbReference type="AlphaFoldDB" id="A0A0C3HF52"/>
<dbReference type="Gene3D" id="3.30.720.10">
    <property type="entry name" value="Signal recognition particle alu RNA binding heterodimer, srp9/1"/>
    <property type="match status" value="1"/>
</dbReference>
<evidence type="ECO:0000313" key="8">
    <source>
        <dbReference type="EMBL" id="KIN00947.1"/>
    </source>
</evidence>
<organism evidence="8 9">
    <name type="scientific">Oidiodendron maius (strain Zn)</name>
    <dbReference type="NCBI Taxonomy" id="913774"/>
    <lineage>
        <taxon>Eukaryota</taxon>
        <taxon>Fungi</taxon>
        <taxon>Dikarya</taxon>
        <taxon>Ascomycota</taxon>
        <taxon>Pezizomycotina</taxon>
        <taxon>Leotiomycetes</taxon>
        <taxon>Leotiomycetes incertae sedis</taxon>
        <taxon>Myxotrichaceae</taxon>
        <taxon>Oidiodendron</taxon>
    </lineage>
</organism>
<sequence length="111" mass="12529">MPKEHLSNDEFLQRLSELFEQRRTKDHGSVFLTQKRMIHGDGTAVAALESTNSQSDQTPSKPIPILIRATDGKSKKERQEKIKLSTVVQPEALEVFFVRYAEVCKLGMSGL</sequence>
<dbReference type="PANTHER" id="PTHR12013">
    <property type="entry name" value="SIGNAL RECOGNITION PARTICLE 14 KD PROTEIN"/>
    <property type="match status" value="1"/>
</dbReference>
<protein>
    <recommendedName>
        <fullName evidence="7">Signal recognition particle subunit SRP14</fullName>
    </recommendedName>
    <alternativeName>
        <fullName evidence="7">Signal recognition particle 14 kDa protein</fullName>
    </alternativeName>
</protein>
<comment type="similarity">
    <text evidence="2 7">Belongs to the SRP14 family.</text>
</comment>
<comment type="subcellular location">
    <subcellularLocation>
        <location evidence="1 7">Cytoplasm</location>
    </subcellularLocation>
</comment>
<keyword evidence="9" id="KW-1185">Reference proteome</keyword>
<comment type="subunit">
    <text evidence="7">Component of a fungal signal recognition particle (SRP) complex that consists of a 7SL RNA molecule (scR1) and at least six protein subunits: SRP72, SRP68, SRP54, SEC65, SRP21 and SRP14.</text>
</comment>
<dbReference type="GO" id="GO:0030942">
    <property type="term" value="F:endoplasmic reticulum signal peptide binding"/>
    <property type="evidence" value="ECO:0007669"/>
    <property type="project" value="UniProtKB-UniRule"/>
</dbReference>
<dbReference type="SUPFAM" id="SSF54762">
    <property type="entry name" value="Signal recognition particle alu RNA binding heterodimer, SRP9/14"/>
    <property type="match status" value="1"/>
</dbReference>